<proteinExistence type="predicted"/>
<keyword evidence="2" id="KW-1185">Reference proteome</keyword>
<evidence type="ECO:0000313" key="1">
    <source>
        <dbReference type="EMBL" id="OFJ53054.1"/>
    </source>
</evidence>
<dbReference type="Pfam" id="PF10013">
    <property type="entry name" value="DUF2256"/>
    <property type="match status" value="1"/>
</dbReference>
<dbReference type="EMBL" id="MCHX01000030">
    <property type="protein sequence ID" value="OFJ53054.1"/>
    <property type="molecule type" value="Genomic_DNA"/>
</dbReference>
<evidence type="ECO:0008006" key="3">
    <source>
        <dbReference type="Google" id="ProtNLM"/>
    </source>
</evidence>
<reference evidence="1 2" key="1">
    <citation type="submission" date="2016-09" db="EMBL/GenBank/DDBJ databases">
        <title>genome sequence of Mycobacterium sp. 739 SCH.</title>
        <authorList>
            <person name="Greninger A.L."/>
            <person name="Qin X."/>
            <person name="Jerome K."/>
            <person name="Vora S."/>
            <person name="Quinn K."/>
        </authorList>
    </citation>
    <scope>NUCLEOTIDE SEQUENCE [LARGE SCALE GENOMIC DNA]</scope>
    <source>
        <strain evidence="1 2">SCH</strain>
    </source>
</reference>
<dbReference type="AlphaFoldDB" id="A0A1E8Q599"/>
<name>A0A1E8Q599_9MYCO</name>
<accession>A0A1E8Q599</accession>
<dbReference type="Proteomes" id="UP000178953">
    <property type="component" value="Unassembled WGS sequence"/>
</dbReference>
<dbReference type="RefSeq" id="WP_070353765.1">
    <property type="nucleotide sequence ID" value="NZ_CP043474.1"/>
</dbReference>
<gene>
    <name evidence="1" type="ORF">BEL07_14245</name>
</gene>
<dbReference type="InterPro" id="IPR017136">
    <property type="entry name" value="UCP037205"/>
</dbReference>
<organism evidence="1 2">
    <name type="scientific">Mycolicibacterium grossiae</name>
    <dbReference type="NCBI Taxonomy" id="1552759"/>
    <lineage>
        <taxon>Bacteria</taxon>
        <taxon>Bacillati</taxon>
        <taxon>Actinomycetota</taxon>
        <taxon>Actinomycetes</taxon>
        <taxon>Mycobacteriales</taxon>
        <taxon>Mycobacteriaceae</taxon>
        <taxon>Mycolicibacterium</taxon>
    </lineage>
</organism>
<evidence type="ECO:0000313" key="2">
    <source>
        <dbReference type="Proteomes" id="UP000178953"/>
    </source>
</evidence>
<protein>
    <recommendedName>
        <fullName evidence="3">DUF2256 domain-containing protein</fullName>
    </recommendedName>
</protein>
<sequence>MARNRAAKTTGPKGAVPRDAEVKTCVACGRPFANRKKWRTRGIWDQVIYCSKRCQDAGR</sequence>
<comment type="caution">
    <text evidence="1">The sequence shown here is derived from an EMBL/GenBank/DDBJ whole genome shotgun (WGS) entry which is preliminary data.</text>
</comment>